<reference evidence="2" key="1">
    <citation type="submission" date="2018-05" db="EMBL/GenBank/DDBJ databases">
        <authorList>
            <person name="Lanie J.A."/>
            <person name="Ng W.-L."/>
            <person name="Kazmierczak K.M."/>
            <person name="Andrzejewski T.M."/>
            <person name="Davidsen T.M."/>
            <person name="Wayne K.J."/>
            <person name="Tettelin H."/>
            <person name="Glass J.I."/>
            <person name="Rusch D."/>
            <person name="Podicherti R."/>
            <person name="Tsui H.-C.T."/>
            <person name="Winkler M.E."/>
        </authorList>
    </citation>
    <scope>NUCLEOTIDE SEQUENCE</scope>
</reference>
<accession>A0A381Z8J9</accession>
<gene>
    <name evidence="2" type="ORF">METZ01_LOCUS138480</name>
</gene>
<protein>
    <submittedName>
        <fullName evidence="2">Uncharacterized protein</fullName>
    </submittedName>
</protein>
<name>A0A381Z8J9_9ZZZZ</name>
<feature type="region of interest" description="Disordered" evidence="1">
    <location>
        <begin position="1"/>
        <end position="22"/>
    </location>
</feature>
<dbReference type="AlphaFoldDB" id="A0A381Z8J9"/>
<evidence type="ECO:0000313" key="2">
    <source>
        <dbReference type="EMBL" id="SVA85626.1"/>
    </source>
</evidence>
<sequence>MDFGKDPNFFKTDHTDDITNPKPSVVMIKHQHVTKDGKVYEHTHKVELDESGRLVEHFHEAGKKPLMGDLSDMIYKELGGTDGGLDWMRTRSTDKESERDLGRTYW</sequence>
<evidence type="ECO:0000256" key="1">
    <source>
        <dbReference type="SAM" id="MobiDB-lite"/>
    </source>
</evidence>
<proteinExistence type="predicted"/>
<dbReference type="EMBL" id="UINC01020380">
    <property type="protein sequence ID" value="SVA85626.1"/>
    <property type="molecule type" value="Genomic_DNA"/>
</dbReference>
<organism evidence="2">
    <name type="scientific">marine metagenome</name>
    <dbReference type="NCBI Taxonomy" id="408172"/>
    <lineage>
        <taxon>unclassified sequences</taxon>
        <taxon>metagenomes</taxon>
        <taxon>ecological metagenomes</taxon>
    </lineage>
</organism>